<feature type="compositionally biased region" description="Basic and acidic residues" evidence="2">
    <location>
        <begin position="1131"/>
        <end position="1157"/>
    </location>
</feature>
<name>A0AAQ3JKZ2_9LILI</name>
<feature type="region of interest" description="Disordered" evidence="2">
    <location>
        <begin position="1116"/>
        <end position="1157"/>
    </location>
</feature>
<feature type="compositionally biased region" description="Basic and acidic residues" evidence="2">
    <location>
        <begin position="619"/>
        <end position="630"/>
    </location>
</feature>
<dbReference type="EMBL" id="CP136890">
    <property type="protein sequence ID" value="WOK91542.1"/>
    <property type="molecule type" value="Genomic_DNA"/>
</dbReference>
<dbReference type="GO" id="GO:0072583">
    <property type="term" value="P:clathrin-dependent endocytosis"/>
    <property type="evidence" value="ECO:0007669"/>
    <property type="project" value="TreeGrafter"/>
</dbReference>
<gene>
    <name evidence="3" type="ORF">Cni_G00233</name>
</gene>
<feature type="region of interest" description="Disordered" evidence="2">
    <location>
        <begin position="215"/>
        <end position="250"/>
    </location>
</feature>
<dbReference type="Gene3D" id="1.10.287.110">
    <property type="entry name" value="DnaJ domain"/>
    <property type="match status" value="1"/>
</dbReference>
<feature type="region of interest" description="Disordered" evidence="2">
    <location>
        <begin position="1196"/>
        <end position="1218"/>
    </location>
</feature>
<feature type="compositionally biased region" description="Low complexity" evidence="2">
    <location>
        <begin position="326"/>
        <end position="337"/>
    </location>
</feature>
<feature type="region of interest" description="Disordered" evidence="2">
    <location>
        <begin position="718"/>
        <end position="738"/>
    </location>
</feature>
<dbReference type="Proteomes" id="UP001327560">
    <property type="component" value="Chromosome 1"/>
</dbReference>
<keyword evidence="4" id="KW-1185">Reference proteome</keyword>
<dbReference type="GO" id="GO:0030276">
    <property type="term" value="F:clathrin binding"/>
    <property type="evidence" value="ECO:0007669"/>
    <property type="project" value="TreeGrafter"/>
</dbReference>
<organism evidence="3 4">
    <name type="scientific">Canna indica</name>
    <name type="common">Indian-shot</name>
    <dbReference type="NCBI Taxonomy" id="4628"/>
    <lineage>
        <taxon>Eukaryota</taxon>
        <taxon>Viridiplantae</taxon>
        <taxon>Streptophyta</taxon>
        <taxon>Embryophyta</taxon>
        <taxon>Tracheophyta</taxon>
        <taxon>Spermatophyta</taxon>
        <taxon>Magnoliopsida</taxon>
        <taxon>Liliopsida</taxon>
        <taxon>Zingiberales</taxon>
        <taxon>Cannaceae</taxon>
        <taxon>Canna</taxon>
    </lineage>
</organism>
<evidence type="ECO:0000313" key="3">
    <source>
        <dbReference type="EMBL" id="WOK91542.1"/>
    </source>
</evidence>
<evidence type="ECO:0000313" key="4">
    <source>
        <dbReference type="Proteomes" id="UP001327560"/>
    </source>
</evidence>
<feature type="compositionally biased region" description="Polar residues" evidence="2">
    <location>
        <begin position="215"/>
        <end position="239"/>
    </location>
</feature>
<feature type="region of interest" description="Disordered" evidence="2">
    <location>
        <begin position="619"/>
        <end position="640"/>
    </location>
</feature>
<evidence type="ECO:0000256" key="1">
    <source>
        <dbReference type="ARBA" id="ARBA00023054"/>
    </source>
</evidence>
<dbReference type="PANTHER" id="PTHR23172:SF87">
    <property type="entry name" value="CHAPERONE DNAJ-DOMAIN SUPERFAMILY PROTEIN"/>
    <property type="match status" value="1"/>
</dbReference>
<sequence>MEGHRVSKKAVSAYDDVFGGPPRFAAPFAARLDDYAEIFGGAGSACSIPFLDLPPAMNGLDGDPAGARGGSGFDYSEVFGSLDFGEFAVPYEELFASPRSRVEVASSDGRVPEYNSTNHKVTDESEFSLEDMNEGHTACVEEDGHHCFSSNSNHSEHDPKHANLSYNRISPDSKDGAMTGTEHISEPPGIGSVIDRSEGHEGFVEDDQSCFLLNSNRSENNSKHSNLSFNRTSLNNNDGAMSRTMDIPDAPKIGSLVDTITPSQDQKGDAAIAMVVDYKSDGKLQGKLPSNLSGDELKTPRNELSAHLQSPASNSGHGNLNHHSHSSSSNSISSEDASSSNVMYVSVSDISLRTQPLRVPPPSRPPPKILHKKDHAMLKTSTNLEMNHDKQSSSKPNENPEEDSGVVIPKIQARQDAAKVRPFFFDVDVDASSAAAAMKEAMVLAEARLRSAKELMGRKHVNFQNRKKLGDHGNKNDRKVDQSSVEVGNISEMPTQKIISKDDRQIDGIAPKEINKVTNLDLTSPDIGETERHIVMPKYDQQMIQGSNLVPEDQHVERRMNQEHYEVTKREKKRRTIGDVPENEGTRKQTKAITNKSEDNHYEHKEATTISEFEGIKNLKGDSEKGDKGEIATSPEDDNITCEKEADKTLDNTVLVASLLQKDVNDLKDAHVSSSGENDNLGAAQNIHNGEMRVLFTISKNTTLAISEENLEMSDNHEFQGIDDCKDENSRRSKDTEGSFKCEGSSLHDFDPIHVNLVENIDSKSAEVAFKSGDIEKDFASADVNSEEHVNENILNACTIDAVFDKKEMKMSCGSSVGEVGEDLNSINNIKGNSANPILQNQVECDQTDNLVQLVGSRVAIMQESKELTQESCLLGKIESGLDVDEVIQVADEVSKDLNILKAKAAIAFGEQGKLKATEVAFSQDCNEINIKEIQVEEKRSDKIREAAVAAQVPCMLANSEKQNICGRNHEVNEKEEIKDIRIIPDVSDNIHNLNTVQAQDAYQNVQSKERGDISESAQVSAENFNMVSEKIISNFKKIEEREDEKMERERIWAEIQARKLEEEKEREREREKDRLAVERATREARERTFAESRERAERIAVERVTAEARQRALKEAREKAEKASAPVDKSQAEKASREARLRAERAAVERATSEARERAAEKAAADARERIERSNGSHRDRIIRENLTEEHFRARNKEGPSGVLLQSTGSSSTSRGYATLNNQSEGESALRCKARLERHQRTAERVAKALAEKNTRDILAQREQAERSRLSEYLDADVKRWSNGKEGNLRALLSTLQYILGSESGWQPISLTDVITAAAVKKSYRKATLCVHPDKLQQRRATIQQKYICEKVFDLLKVSSSFVLVFLCMSFLKE</sequence>
<feature type="region of interest" description="Disordered" evidence="2">
    <location>
        <begin position="353"/>
        <end position="404"/>
    </location>
</feature>
<dbReference type="InterPro" id="IPR036869">
    <property type="entry name" value="J_dom_sf"/>
</dbReference>
<keyword evidence="1" id="KW-0175">Coiled coil</keyword>
<dbReference type="FunFam" id="1.10.287.110:FF:000009">
    <property type="entry name" value="Auxilin-related protein 1"/>
    <property type="match status" value="1"/>
</dbReference>
<dbReference type="GO" id="GO:0005737">
    <property type="term" value="C:cytoplasm"/>
    <property type="evidence" value="ECO:0007669"/>
    <property type="project" value="TreeGrafter"/>
</dbReference>
<proteinExistence type="predicted"/>
<evidence type="ECO:0000256" key="2">
    <source>
        <dbReference type="SAM" id="MobiDB-lite"/>
    </source>
</evidence>
<feature type="compositionally biased region" description="Pro residues" evidence="2">
    <location>
        <begin position="358"/>
        <end position="368"/>
    </location>
</feature>
<feature type="region of interest" description="Disordered" evidence="2">
    <location>
        <begin position="282"/>
        <end position="337"/>
    </location>
</feature>
<reference evidence="3 4" key="1">
    <citation type="submission" date="2023-10" db="EMBL/GenBank/DDBJ databases">
        <title>Chromosome-scale genome assembly provides insights into flower coloration mechanisms of Canna indica.</title>
        <authorList>
            <person name="Li C."/>
        </authorList>
    </citation>
    <scope>NUCLEOTIDE SEQUENCE [LARGE SCALE GENOMIC DNA]</scope>
    <source>
        <tissue evidence="3">Flower</tissue>
    </source>
</reference>
<dbReference type="GO" id="GO:0072318">
    <property type="term" value="P:clathrin coat disassembly"/>
    <property type="evidence" value="ECO:0007669"/>
    <property type="project" value="TreeGrafter"/>
</dbReference>
<accession>A0AAQ3JKZ2</accession>
<dbReference type="GO" id="GO:0031982">
    <property type="term" value="C:vesicle"/>
    <property type="evidence" value="ECO:0007669"/>
    <property type="project" value="TreeGrafter"/>
</dbReference>
<dbReference type="PANTHER" id="PTHR23172">
    <property type="entry name" value="AUXILIN/CYCLIN G-ASSOCIATED KINASE-RELATED"/>
    <property type="match status" value="1"/>
</dbReference>
<protein>
    <submittedName>
        <fullName evidence="3">Auxilin-like protein 1 isoform X2</fullName>
    </submittedName>
</protein>
<dbReference type="SUPFAM" id="SSF46565">
    <property type="entry name" value="Chaperone J-domain"/>
    <property type="match status" value="1"/>
</dbReference>
<feature type="compositionally biased region" description="Polar residues" evidence="2">
    <location>
        <begin position="1205"/>
        <end position="1218"/>
    </location>
</feature>